<sequence length="59" mass="6599">MKLLDVRDDLTTSHRTLRIGESTLTSTRRSDGTIVIEVGRQLGDGSWQWTVDGPGWDGR</sequence>
<dbReference type="OrthoDB" id="674363at2"/>
<reference evidence="1 2" key="1">
    <citation type="submission" date="2016-10" db="EMBL/GenBank/DDBJ databases">
        <authorList>
            <person name="de Groot N.N."/>
        </authorList>
    </citation>
    <scope>NUCLEOTIDE SEQUENCE [LARGE SCALE GENOMIC DNA]</scope>
    <source>
        <strain evidence="1 2">DSM 43941</strain>
    </source>
</reference>
<proteinExistence type="predicted"/>
<evidence type="ECO:0000313" key="1">
    <source>
        <dbReference type="EMBL" id="SDS84526.1"/>
    </source>
</evidence>
<dbReference type="Proteomes" id="UP000198688">
    <property type="component" value="Chromosome I"/>
</dbReference>
<dbReference type="EMBL" id="LT629758">
    <property type="protein sequence ID" value="SDS84526.1"/>
    <property type="molecule type" value="Genomic_DNA"/>
</dbReference>
<name>A0A1H1VJP7_9ACTN</name>
<gene>
    <name evidence="1" type="ORF">SAMN04489716_1770</name>
</gene>
<keyword evidence="2" id="KW-1185">Reference proteome</keyword>
<protein>
    <submittedName>
        <fullName evidence="1">Uncharacterized protein</fullName>
    </submittedName>
</protein>
<evidence type="ECO:0000313" key="2">
    <source>
        <dbReference type="Proteomes" id="UP000198688"/>
    </source>
</evidence>
<dbReference type="AlphaFoldDB" id="A0A1H1VJP7"/>
<accession>A0A1H1VJP7</accession>
<organism evidence="1 2">
    <name type="scientific">Actinoplanes derwentensis</name>
    <dbReference type="NCBI Taxonomy" id="113562"/>
    <lineage>
        <taxon>Bacteria</taxon>
        <taxon>Bacillati</taxon>
        <taxon>Actinomycetota</taxon>
        <taxon>Actinomycetes</taxon>
        <taxon>Micromonosporales</taxon>
        <taxon>Micromonosporaceae</taxon>
        <taxon>Actinoplanes</taxon>
    </lineage>
</organism>
<dbReference type="RefSeq" id="WP_092543236.1">
    <property type="nucleotide sequence ID" value="NZ_BOMJ01000011.1"/>
</dbReference>
<dbReference type="STRING" id="113562.SAMN04489716_1770"/>